<dbReference type="Gene3D" id="3.30.530.20">
    <property type="match status" value="1"/>
</dbReference>
<dbReference type="AlphaFoldDB" id="A0A6P0H6K7"/>
<dbReference type="RefSeq" id="WP_163610650.1">
    <property type="nucleotide sequence ID" value="NZ_JAAGWB010000017.1"/>
</dbReference>
<dbReference type="EMBL" id="JAAGWB010000017">
    <property type="protein sequence ID" value="NEN50955.1"/>
    <property type="molecule type" value="Genomic_DNA"/>
</dbReference>
<reference evidence="1 3" key="1">
    <citation type="submission" date="2020-01" db="EMBL/GenBank/DDBJ databases">
        <title>the WGS Modestobacter muralis CPCC 204518.</title>
        <authorList>
            <person name="Jiang Z."/>
        </authorList>
    </citation>
    <scope>NUCLEOTIDE SEQUENCE [LARGE SCALE GENOMIC DNA]</scope>
    <source>
        <strain evidence="1 3">DSM 100205</strain>
    </source>
</reference>
<dbReference type="InterPro" id="IPR023393">
    <property type="entry name" value="START-like_dom_sf"/>
</dbReference>
<dbReference type="Proteomes" id="UP000468828">
    <property type="component" value="Unassembled WGS sequence"/>
</dbReference>
<dbReference type="SUPFAM" id="SSF55961">
    <property type="entry name" value="Bet v1-like"/>
    <property type="match status" value="1"/>
</dbReference>
<accession>A0A6P0H6K7</accession>
<comment type="caution">
    <text evidence="2">The sequence shown here is derived from an EMBL/GenBank/DDBJ whole genome shotgun (WGS) entry which is preliminary data.</text>
</comment>
<proteinExistence type="predicted"/>
<dbReference type="Proteomes" id="UP000471152">
    <property type="component" value="Unassembled WGS sequence"/>
</dbReference>
<reference evidence="2 4" key="2">
    <citation type="submission" date="2020-02" db="EMBL/GenBank/DDBJ databases">
        <title>The WGS of Modestobacter muralis DSM 100205.</title>
        <authorList>
            <person name="Jiang Z."/>
        </authorList>
    </citation>
    <scope>NUCLEOTIDE SEQUENCE [LARGE SCALE GENOMIC DNA]</scope>
    <source>
        <strain evidence="2 4">DSM 100205</strain>
    </source>
</reference>
<name>A0A6P0H6K7_9ACTN</name>
<sequence length="159" mass="16977">MPFDTTVSYPASPDAVLAVLTDEQFLRDRAAALNAQVQEVTVTGPASTVRLSAPTAGIPPVFARFVGSAVGVTERSAWAPDGEGGHRSPLDVQSEVFGREVRVTGERRLRPEAGGTRSTVTGDVRVDAPLVGRQAENAVRELMTVVLRKEDELLRARLG</sequence>
<evidence type="ECO:0000313" key="4">
    <source>
        <dbReference type="Proteomes" id="UP000471152"/>
    </source>
</evidence>
<evidence type="ECO:0000313" key="1">
    <source>
        <dbReference type="EMBL" id="NEK94187.1"/>
    </source>
</evidence>
<gene>
    <name evidence="2" type="ORF">G3R41_08375</name>
    <name evidence="1" type="ORF">GCU67_08370</name>
</gene>
<evidence type="ECO:0000313" key="2">
    <source>
        <dbReference type="EMBL" id="NEN50955.1"/>
    </source>
</evidence>
<evidence type="ECO:0000313" key="3">
    <source>
        <dbReference type="Proteomes" id="UP000468828"/>
    </source>
</evidence>
<keyword evidence="3" id="KW-1185">Reference proteome</keyword>
<dbReference type="InterPro" id="IPR019639">
    <property type="entry name" value="DUF2505"/>
</dbReference>
<organism evidence="2 4">
    <name type="scientific">Modestobacter muralis</name>
    <dbReference type="NCBI Taxonomy" id="1608614"/>
    <lineage>
        <taxon>Bacteria</taxon>
        <taxon>Bacillati</taxon>
        <taxon>Actinomycetota</taxon>
        <taxon>Actinomycetes</taxon>
        <taxon>Geodermatophilales</taxon>
        <taxon>Geodermatophilaceae</taxon>
        <taxon>Modestobacter</taxon>
    </lineage>
</organism>
<dbReference type="EMBL" id="JAAGWH010000017">
    <property type="protein sequence ID" value="NEK94187.1"/>
    <property type="molecule type" value="Genomic_DNA"/>
</dbReference>
<protein>
    <submittedName>
        <fullName evidence="2">DUF2505 domain-containing protein</fullName>
    </submittedName>
</protein>
<dbReference type="Pfam" id="PF10698">
    <property type="entry name" value="DUF2505"/>
    <property type="match status" value="1"/>
</dbReference>